<keyword evidence="3 5" id="KW-1133">Transmembrane helix</keyword>
<feature type="transmembrane region" description="Helical" evidence="5">
    <location>
        <begin position="208"/>
        <end position="228"/>
    </location>
</feature>
<gene>
    <name evidence="6" type="ORF">UFOPK4049_00883</name>
</gene>
<dbReference type="PANTHER" id="PTHR23427">
    <property type="entry name" value="SURFEIT LOCUS PROTEIN"/>
    <property type="match status" value="1"/>
</dbReference>
<dbReference type="CDD" id="cd06662">
    <property type="entry name" value="SURF1"/>
    <property type="match status" value="1"/>
</dbReference>
<evidence type="ECO:0000313" key="6">
    <source>
        <dbReference type="EMBL" id="CAB5008246.1"/>
    </source>
</evidence>
<protein>
    <submittedName>
        <fullName evidence="6">Unannotated protein</fullName>
    </submittedName>
</protein>
<comment type="subcellular location">
    <subcellularLocation>
        <location evidence="1">Membrane</location>
    </subcellularLocation>
</comment>
<evidence type="ECO:0000256" key="4">
    <source>
        <dbReference type="ARBA" id="ARBA00023136"/>
    </source>
</evidence>
<reference evidence="6" key="1">
    <citation type="submission" date="2020-05" db="EMBL/GenBank/DDBJ databases">
        <authorList>
            <person name="Chiriac C."/>
            <person name="Salcher M."/>
            <person name="Ghai R."/>
            <person name="Kavagutti S V."/>
        </authorList>
    </citation>
    <scope>NUCLEOTIDE SEQUENCE</scope>
</reference>
<dbReference type="EMBL" id="CAFBPB010000112">
    <property type="protein sequence ID" value="CAB5008246.1"/>
    <property type="molecule type" value="Genomic_DNA"/>
</dbReference>
<dbReference type="InterPro" id="IPR002994">
    <property type="entry name" value="Surf1/Shy1"/>
</dbReference>
<evidence type="ECO:0000256" key="3">
    <source>
        <dbReference type="ARBA" id="ARBA00022989"/>
    </source>
</evidence>
<keyword evidence="2 5" id="KW-0812">Transmembrane</keyword>
<dbReference type="Pfam" id="PF02104">
    <property type="entry name" value="SURF1"/>
    <property type="match status" value="1"/>
</dbReference>
<dbReference type="GO" id="GO:0016020">
    <property type="term" value="C:membrane"/>
    <property type="evidence" value="ECO:0007669"/>
    <property type="project" value="UniProtKB-SubCell"/>
</dbReference>
<keyword evidence="4 5" id="KW-0472">Membrane</keyword>
<accession>A0A6J7PSE4</accession>
<sequence>MGPRLKSLAATLVALLLVALCLWAAQWQYHRGVARHALNTQITSQVNSPPVPFATLLAEPQSHEWQKTTLSGNFVSGKQVLLRNQYSNGAFGYHLLQLFQEVGGSEIWINRGWIAAGKSAVAAPLLPEEDLADTTLIGRVRLDRTLPHGSFFALPTRNQSGLIKQWNAANSLTTPAVPFYLDLLSTSSKNLVPQSPVELPELSDGPHMAYALQWIFFAGLVLYGRFLIRRR</sequence>
<dbReference type="PANTHER" id="PTHR23427:SF2">
    <property type="entry name" value="SURFEIT LOCUS PROTEIN 1"/>
    <property type="match status" value="1"/>
</dbReference>
<dbReference type="InterPro" id="IPR045214">
    <property type="entry name" value="Surf1/Surf4"/>
</dbReference>
<name>A0A6J7PSE4_9ZZZZ</name>
<evidence type="ECO:0000256" key="2">
    <source>
        <dbReference type="ARBA" id="ARBA00022692"/>
    </source>
</evidence>
<evidence type="ECO:0000256" key="1">
    <source>
        <dbReference type="ARBA" id="ARBA00004370"/>
    </source>
</evidence>
<dbReference type="PROSITE" id="PS50895">
    <property type="entry name" value="SURF1"/>
    <property type="match status" value="1"/>
</dbReference>
<organism evidence="6">
    <name type="scientific">freshwater metagenome</name>
    <dbReference type="NCBI Taxonomy" id="449393"/>
    <lineage>
        <taxon>unclassified sequences</taxon>
        <taxon>metagenomes</taxon>
        <taxon>ecological metagenomes</taxon>
    </lineage>
</organism>
<proteinExistence type="predicted"/>
<evidence type="ECO:0000256" key="5">
    <source>
        <dbReference type="SAM" id="Phobius"/>
    </source>
</evidence>
<dbReference type="AlphaFoldDB" id="A0A6J7PSE4"/>